<evidence type="ECO:0000313" key="1">
    <source>
        <dbReference type="EMBL" id="CAF4695429.1"/>
    </source>
</evidence>
<dbReference type="Proteomes" id="UP000681967">
    <property type="component" value="Unassembled WGS sequence"/>
</dbReference>
<reference evidence="2" key="1">
    <citation type="submission" date="2021-02" db="EMBL/GenBank/DDBJ databases">
        <authorList>
            <person name="Nowell W R."/>
        </authorList>
    </citation>
    <scope>NUCLEOTIDE SEQUENCE</scope>
</reference>
<dbReference type="Proteomes" id="UP000681720">
    <property type="component" value="Unassembled WGS sequence"/>
</dbReference>
<accession>A0A8S3E6R4</accession>
<proteinExistence type="predicted"/>
<gene>
    <name evidence="2" type="ORF">BYL167_LOCUS58565</name>
    <name evidence="3" type="ORF">GIL414_LOCUS60302</name>
    <name evidence="1" type="ORF">SMN809_LOCUS42836</name>
</gene>
<comment type="caution">
    <text evidence="2">The sequence shown here is derived from an EMBL/GenBank/DDBJ whole genome shotgun (WGS) entry which is preliminary data.</text>
</comment>
<dbReference type="AlphaFoldDB" id="A0A8S3E6R4"/>
<protein>
    <submittedName>
        <fullName evidence="2">Uncharacterized protein</fullName>
    </submittedName>
</protein>
<dbReference type="EMBL" id="CAJOBH010226993">
    <property type="protein sequence ID" value="CAF5055070.1"/>
    <property type="molecule type" value="Genomic_DNA"/>
</dbReference>
<sequence length="120" mass="13890">MGSEKSSLADSFDAAHLSSNRFNRNRRQRSYTIPTRRNYTLSNVKYQQRFDDNVSTISTNLSTVSLSTNVCYSKFTIPEEFPVEQLYDIYTQKHTLDDLAFAIEFKVSQMNCFNVITTGY</sequence>
<dbReference type="Proteomes" id="UP000676336">
    <property type="component" value="Unassembled WGS sequence"/>
</dbReference>
<evidence type="ECO:0000313" key="3">
    <source>
        <dbReference type="EMBL" id="CAF5057211.1"/>
    </source>
</evidence>
<dbReference type="EMBL" id="CAJOBI010124697">
    <property type="protein sequence ID" value="CAF4695429.1"/>
    <property type="molecule type" value="Genomic_DNA"/>
</dbReference>
<evidence type="ECO:0000313" key="2">
    <source>
        <dbReference type="EMBL" id="CAF5055070.1"/>
    </source>
</evidence>
<name>A0A8S3E6R4_9BILA</name>
<evidence type="ECO:0000313" key="4">
    <source>
        <dbReference type="Proteomes" id="UP000681967"/>
    </source>
</evidence>
<organism evidence="2 4">
    <name type="scientific">Rotaria magnacalcarata</name>
    <dbReference type="NCBI Taxonomy" id="392030"/>
    <lineage>
        <taxon>Eukaryota</taxon>
        <taxon>Metazoa</taxon>
        <taxon>Spiralia</taxon>
        <taxon>Gnathifera</taxon>
        <taxon>Rotifera</taxon>
        <taxon>Eurotatoria</taxon>
        <taxon>Bdelloidea</taxon>
        <taxon>Philodinida</taxon>
        <taxon>Philodinidae</taxon>
        <taxon>Rotaria</taxon>
    </lineage>
</organism>
<dbReference type="EMBL" id="CAJOBJ010232156">
    <property type="protein sequence ID" value="CAF5057211.1"/>
    <property type="molecule type" value="Genomic_DNA"/>
</dbReference>